<keyword evidence="1" id="KW-0472">Membrane</keyword>
<feature type="transmembrane region" description="Helical" evidence="1">
    <location>
        <begin position="45"/>
        <end position="67"/>
    </location>
</feature>
<sequence>MLHKLFEVAAFAAMTIASVALWFSADALPVSKRYAQVDADLWPKMVFGALAICCAVHLAQKVAGLIAAPSGMPLSEDEKLEAYRPEGYHLRLALTGGLVVGYFFALQYIGFLLATVIFLWAGAWILPFKNTAAKLTFAPVFTVLLAVLFSYGLQLSLPRGTGVFYDLSQALF</sequence>
<name>A0ABR9XA89_9RHOB</name>
<evidence type="ECO:0000259" key="2">
    <source>
        <dbReference type="Pfam" id="PF07331"/>
    </source>
</evidence>
<proteinExistence type="predicted"/>
<dbReference type="RefSeq" id="WP_194137631.1">
    <property type="nucleotide sequence ID" value="NZ_JADFFK010000031.1"/>
</dbReference>
<evidence type="ECO:0000313" key="4">
    <source>
        <dbReference type="Proteomes" id="UP000607796"/>
    </source>
</evidence>
<dbReference type="InterPro" id="IPR009936">
    <property type="entry name" value="DUF1468"/>
</dbReference>
<evidence type="ECO:0000256" key="1">
    <source>
        <dbReference type="SAM" id="Phobius"/>
    </source>
</evidence>
<gene>
    <name evidence="3" type="ORF">IQ782_26250</name>
</gene>
<dbReference type="Pfam" id="PF07331">
    <property type="entry name" value="TctB"/>
    <property type="match status" value="1"/>
</dbReference>
<organism evidence="3 4">
    <name type="scientific">Salipiger mangrovisoli</name>
    <dbReference type="NCBI Taxonomy" id="2865933"/>
    <lineage>
        <taxon>Bacteria</taxon>
        <taxon>Pseudomonadati</taxon>
        <taxon>Pseudomonadota</taxon>
        <taxon>Alphaproteobacteria</taxon>
        <taxon>Rhodobacterales</taxon>
        <taxon>Roseobacteraceae</taxon>
        <taxon>Salipiger</taxon>
    </lineage>
</organism>
<feature type="transmembrane region" description="Helical" evidence="1">
    <location>
        <begin position="5"/>
        <end position="25"/>
    </location>
</feature>
<keyword evidence="1" id="KW-0812">Transmembrane</keyword>
<feature type="domain" description="DUF1468" evidence="2">
    <location>
        <begin position="10"/>
        <end position="158"/>
    </location>
</feature>
<keyword evidence="4" id="KW-1185">Reference proteome</keyword>
<keyword evidence="1" id="KW-1133">Transmembrane helix</keyword>
<accession>A0ABR9XA89</accession>
<feature type="transmembrane region" description="Helical" evidence="1">
    <location>
        <begin position="111"/>
        <end position="128"/>
    </location>
</feature>
<reference evidence="3 4" key="1">
    <citation type="journal article" date="2021" name="Int. J. Syst. Evol. Microbiol.">
        <title>Salipiger mangrovisoli sp. nov., isolated from mangrove soil and the proposal for the reclassification of Paraphaeobacter pallidus as Salipiger pallidus comb. nov.</title>
        <authorList>
            <person name="Du J."/>
            <person name="Liu Y."/>
            <person name="Pei T."/>
            <person name="Deng M.R."/>
            <person name="Zhu H."/>
        </authorList>
    </citation>
    <scope>NUCLEOTIDE SEQUENCE [LARGE SCALE GENOMIC DNA]</scope>
    <source>
        <strain evidence="3 4">6D45A</strain>
    </source>
</reference>
<dbReference type="EMBL" id="JADFFK010000031">
    <property type="protein sequence ID" value="MBE9640361.1"/>
    <property type="molecule type" value="Genomic_DNA"/>
</dbReference>
<feature type="transmembrane region" description="Helical" evidence="1">
    <location>
        <begin position="135"/>
        <end position="153"/>
    </location>
</feature>
<protein>
    <submittedName>
        <fullName evidence="3">Tripartite tricarboxylate transporter TctB family protein</fullName>
    </submittedName>
</protein>
<comment type="caution">
    <text evidence="3">The sequence shown here is derived from an EMBL/GenBank/DDBJ whole genome shotgun (WGS) entry which is preliminary data.</text>
</comment>
<dbReference type="Proteomes" id="UP000607796">
    <property type="component" value="Unassembled WGS sequence"/>
</dbReference>
<evidence type="ECO:0000313" key="3">
    <source>
        <dbReference type="EMBL" id="MBE9640361.1"/>
    </source>
</evidence>